<reference evidence="1" key="1">
    <citation type="submission" date="2020-12" db="EMBL/GenBank/DDBJ databases">
        <authorList>
            <consortium name="Molecular Ecology Group"/>
        </authorList>
    </citation>
    <scope>NUCLEOTIDE SEQUENCE</scope>
    <source>
        <strain evidence="1">TBG_1078</strain>
    </source>
</reference>
<evidence type="ECO:0000313" key="1">
    <source>
        <dbReference type="EMBL" id="CAD7686954.1"/>
    </source>
</evidence>
<evidence type="ECO:0000313" key="2">
    <source>
        <dbReference type="Proteomes" id="UP000645828"/>
    </source>
</evidence>
<dbReference type="Proteomes" id="UP000645828">
    <property type="component" value="Unassembled WGS sequence"/>
</dbReference>
<accession>A0A811ZE78</accession>
<sequence length="158" mass="17984">MVTQLVMGSHAQRLCRTARWQVDKEQDWPPTGWELWFLQGFLGTPLCEGGLSSDASAHLSLPRPISYIMSLTIKPLAVTGQDLPGSDLENGAKRYLKRFRNHIQQSQRLGRVGHTNQASMQLGREQRWSNWLQTWTKPYTTSRPCPSSDHGAYCIFRA</sequence>
<comment type="caution">
    <text evidence="1">The sequence shown here is derived from an EMBL/GenBank/DDBJ whole genome shotgun (WGS) entry which is preliminary data.</text>
</comment>
<dbReference type="AlphaFoldDB" id="A0A811ZE78"/>
<gene>
    <name evidence="1" type="ORF">NYPRO_LOCUS19747</name>
</gene>
<dbReference type="EMBL" id="CAJHUB010000762">
    <property type="protein sequence ID" value="CAD7686954.1"/>
    <property type="molecule type" value="Genomic_DNA"/>
</dbReference>
<protein>
    <submittedName>
        <fullName evidence="1">(raccoon dog) hypothetical protein</fullName>
    </submittedName>
</protein>
<keyword evidence="2" id="KW-1185">Reference proteome</keyword>
<name>A0A811ZE78_NYCPR</name>
<proteinExistence type="predicted"/>
<organism evidence="1 2">
    <name type="scientific">Nyctereutes procyonoides</name>
    <name type="common">Raccoon dog</name>
    <name type="synonym">Canis procyonoides</name>
    <dbReference type="NCBI Taxonomy" id="34880"/>
    <lineage>
        <taxon>Eukaryota</taxon>
        <taxon>Metazoa</taxon>
        <taxon>Chordata</taxon>
        <taxon>Craniata</taxon>
        <taxon>Vertebrata</taxon>
        <taxon>Euteleostomi</taxon>
        <taxon>Mammalia</taxon>
        <taxon>Eutheria</taxon>
        <taxon>Laurasiatheria</taxon>
        <taxon>Carnivora</taxon>
        <taxon>Caniformia</taxon>
        <taxon>Canidae</taxon>
        <taxon>Nyctereutes</taxon>
    </lineage>
</organism>